<dbReference type="EMBL" id="QFPJ01000007">
    <property type="protein sequence ID" value="PZQ23449.1"/>
    <property type="molecule type" value="Genomic_DNA"/>
</dbReference>
<reference evidence="6 7" key="1">
    <citation type="submission" date="2017-08" db="EMBL/GenBank/DDBJ databases">
        <title>Infants hospitalized years apart are colonized by the same room-sourced microbial strains.</title>
        <authorList>
            <person name="Brooks B."/>
            <person name="Olm M.R."/>
            <person name="Firek B.A."/>
            <person name="Baker R."/>
            <person name="Thomas B.C."/>
            <person name="Morowitz M.J."/>
            <person name="Banfield J.F."/>
        </authorList>
    </citation>
    <scope>NUCLEOTIDE SEQUENCE [LARGE SCALE GENOMIC DNA]</scope>
    <source>
        <strain evidence="6">S2_005_003_R2_47</strain>
    </source>
</reference>
<dbReference type="Pfam" id="PF00196">
    <property type="entry name" value="GerE"/>
    <property type="match status" value="1"/>
</dbReference>
<dbReference type="Gene3D" id="3.40.50.2300">
    <property type="match status" value="1"/>
</dbReference>
<keyword evidence="3" id="KW-0804">Transcription</keyword>
<feature type="region of interest" description="Disordered" evidence="4">
    <location>
        <begin position="204"/>
        <end position="228"/>
    </location>
</feature>
<dbReference type="CDD" id="cd06170">
    <property type="entry name" value="LuxR_C_like"/>
    <property type="match status" value="1"/>
</dbReference>
<dbReference type="InterPro" id="IPR011006">
    <property type="entry name" value="CheY-like_superfamily"/>
</dbReference>
<dbReference type="PANTHER" id="PTHR44688:SF16">
    <property type="entry name" value="DNA-BINDING TRANSCRIPTIONAL ACTIVATOR DEVR_DOSR"/>
    <property type="match status" value="1"/>
</dbReference>
<dbReference type="InterPro" id="IPR000792">
    <property type="entry name" value="Tscrpt_reg_LuxR_C"/>
</dbReference>
<dbReference type="Proteomes" id="UP000248597">
    <property type="component" value="Unassembled WGS sequence"/>
</dbReference>
<evidence type="ECO:0000313" key="6">
    <source>
        <dbReference type="EMBL" id="PZQ23449.1"/>
    </source>
</evidence>
<dbReference type="PANTHER" id="PTHR44688">
    <property type="entry name" value="DNA-BINDING TRANSCRIPTIONAL ACTIVATOR DEVR_DOSR"/>
    <property type="match status" value="1"/>
</dbReference>
<dbReference type="PRINTS" id="PR00038">
    <property type="entry name" value="HTHLUXR"/>
</dbReference>
<evidence type="ECO:0000313" key="7">
    <source>
        <dbReference type="Proteomes" id="UP000248597"/>
    </source>
</evidence>
<evidence type="ECO:0000256" key="2">
    <source>
        <dbReference type="ARBA" id="ARBA00023125"/>
    </source>
</evidence>
<organism evidence="6 7">
    <name type="scientific">Sphingopyxis macrogoltabida</name>
    <name type="common">Sphingomonas macrogoltabidus</name>
    <dbReference type="NCBI Taxonomy" id="33050"/>
    <lineage>
        <taxon>Bacteria</taxon>
        <taxon>Pseudomonadati</taxon>
        <taxon>Pseudomonadota</taxon>
        <taxon>Alphaproteobacteria</taxon>
        <taxon>Sphingomonadales</taxon>
        <taxon>Sphingomonadaceae</taxon>
        <taxon>Sphingopyxis</taxon>
    </lineage>
</organism>
<accession>A0A2W5L4S8</accession>
<keyword evidence="2" id="KW-0238">DNA-binding</keyword>
<gene>
    <name evidence="6" type="ORF">DI569_04615</name>
</gene>
<dbReference type="SMART" id="SM00421">
    <property type="entry name" value="HTH_LUXR"/>
    <property type="match status" value="1"/>
</dbReference>
<evidence type="ECO:0000259" key="5">
    <source>
        <dbReference type="PROSITE" id="PS50043"/>
    </source>
</evidence>
<dbReference type="SUPFAM" id="SSF52172">
    <property type="entry name" value="CheY-like"/>
    <property type="match status" value="1"/>
</dbReference>
<evidence type="ECO:0000256" key="4">
    <source>
        <dbReference type="SAM" id="MobiDB-lite"/>
    </source>
</evidence>
<dbReference type="InterPro" id="IPR036388">
    <property type="entry name" value="WH-like_DNA-bd_sf"/>
</dbReference>
<dbReference type="GO" id="GO:0006355">
    <property type="term" value="P:regulation of DNA-templated transcription"/>
    <property type="evidence" value="ECO:0007669"/>
    <property type="project" value="InterPro"/>
</dbReference>
<feature type="compositionally biased region" description="Low complexity" evidence="4">
    <location>
        <begin position="212"/>
        <end position="221"/>
    </location>
</feature>
<evidence type="ECO:0000256" key="1">
    <source>
        <dbReference type="ARBA" id="ARBA00023015"/>
    </source>
</evidence>
<dbReference type="SUPFAM" id="SSF46894">
    <property type="entry name" value="C-terminal effector domain of the bipartite response regulators"/>
    <property type="match status" value="1"/>
</dbReference>
<protein>
    <submittedName>
        <fullName evidence="6">Helix-turn-helix transcriptional regulator</fullName>
    </submittedName>
</protein>
<sequence>MDAAAHIQLLLPDADERGACFRLLDVEPGRVVRSFASADDWIDSDRRGGVLLFHWDQPGRVCGRTLLRLLRGRDDIVAIVAAAALDIAESRAILRGGAFDVLAAPFEPGAVRRSVARALAHWSARRREQAAHREAAARFAALTRRERHILDAIATGLGNKAIARQLGLSPRTVEVHRASIMRRAGARNVAELLRLRFTADPPGFAAGDRVRSGPNALSGAAGSAGGPL</sequence>
<dbReference type="PROSITE" id="PS00622">
    <property type="entry name" value="HTH_LUXR_1"/>
    <property type="match status" value="1"/>
</dbReference>
<evidence type="ECO:0000256" key="3">
    <source>
        <dbReference type="ARBA" id="ARBA00023163"/>
    </source>
</evidence>
<dbReference type="AlphaFoldDB" id="A0A2W5L4S8"/>
<name>A0A2W5L4S8_SPHMC</name>
<proteinExistence type="predicted"/>
<dbReference type="Gene3D" id="1.10.10.10">
    <property type="entry name" value="Winged helix-like DNA-binding domain superfamily/Winged helix DNA-binding domain"/>
    <property type="match status" value="1"/>
</dbReference>
<feature type="domain" description="HTH luxR-type" evidence="5">
    <location>
        <begin position="135"/>
        <end position="200"/>
    </location>
</feature>
<dbReference type="PROSITE" id="PS50043">
    <property type="entry name" value="HTH_LUXR_2"/>
    <property type="match status" value="1"/>
</dbReference>
<dbReference type="InterPro" id="IPR016032">
    <property type="entry name" value="Sig_transdc_resp-reg_C-effctor"/>
</dbReference>
<comment type="caution">
    <text evidence="6">The sequence shown here is derived from an EMBL/GenBank/DDBJ whole genome shotgun (WGS) entry which is preliminary data.</text>
</comment>
<dbReference type="GO" id="GO:0003677">
    <property type="term" value="F:DNA binding"/>
    <property type="evidence" value="ECO:0007669"/>
    <property type="project" value="UniProtKB-KW"/>
</dbReference>
<keyword evidence="1" id="KW-0805">Transcription regulation</keyword>